<protein>
    <recommendedName>
        <fullName evidence="2">Aminotransferase-like plant mobile domain-containing protein</fullName>
    </recommendedName>
</protein>
<dbReference type="AlphaFoldDB" id="A0A843TQP1"/>
<feature type="domain" description="Aminotransferase-like plant mobile" evidence="2">
    <location>
        <begin position="3"/>
        <end position="272"/>
    </location>
</feature>
<keyword evidence="1" id="KW-0175">Coiled coil</keyword>
<keyword evidence="4" id="KW-1185">Reference proteome</keyword>
<feature type="coiled-coil region" evidence="1">
    <location>
        <begin position="386"/>
        <end position="420"/>
    </location>
</feature>
<dbReference type="PANTHER" id="PTHR46033:SF8">
    <property type="entry name" value="PROTEIN MAINTENANCE OF MERISTEMS-LIKE"/>
    <property type="match status" value="1"/>
</dbReference>
<name>A0A843TQP1_COLES</name>
<dbReference type="InterPro" id="IPR044824">
    <property type="entry name" value="MAIN-like"/>
</dbReference>
<evidence type="ECO:0000313" key="3">
    <source>
        <dbReference type="EMBL" id="MQL72496.1"/>
    </source>
</evidence>
<organism evidence="3 4">
    <name type="scientific">Colocasia esculenta</name>
    <name type="common">Wild taro</name>
    <name type="synonym">Arum esculentum</name>
    <dbReference type="NCBI Taxonomy" id="4460"/>
    <lineage>
        <taxon>Eukaryota</taxon>
        <taxon>Viridiplantae</taxon>
        <taxon>Streptophyta</taxon>
        <taxon>Embryophyta</taxon>
        <taxon>Tracheophyta</taxon>
        <taxon>Spermatophyta</taxon>
        <taxon>Magnoliopsida</taxon>
        <taxon>Liliopsida</taxon>
        <taxon>Araceae</taxon>
        <taxon>Aroideae</taxon>
        <taxon>Colocasieae</taxon>
        <taxon>Colocasia</taxon>
    </lineage>
</organism>
<comment type="caution">
    <text evidence="3">The sequence shown here is derived from an EMBL/GenBank/DDBJ whole genome shotgun (WGS) entry which is preliminary data.</text>
</comment>
<evidence type="ECO:0000256" key="1">
    <source>
        <dbReference type="SAM" id="Coils"/>
    </source>
</evidence>
<accession>A0A843TQP1</accession>
<reference evidence="3" key="1">
    <citation type="submission" date="2017-07" db="EMBL/GenBank/DDBJ databases">
        <title>Taro Niue Genome Assembly and Annotation.</title>
        <authorList>
            <person name="Atibalentja N."/>
            <person name="Keating K."/>
            <person name="Fields C.J."/>
        </authorList>
    </citation>
    <scope>NUCLEOTIDE SEQUENCE</scope>
    <source>
        <strain evidence="3">Niue_2</strain>
        <tissue evidence="3">Leaf</tissue>
    </source>
</reference>
<sequence length="557" mass="62823">MGFGPVLEIEPFFIDPPLIQALRDRWDRTSRAFLLPWGHMVPCLEDVARITGLRVDGEAVSGITYADYTEHAQDLLGLDPQGDEDGDRRMVGRVALLEALGLAGVRQRAKETLQEYVQRAAGLARAAYGHDPKDTERVDRDLRRFLTFFFGKMLFTTKGDDIHCRFLEPIEDLDRVGEYAWGAALLAHTFADLSAGTGRETTVGGFAPFLQVWSYYYLPLGRATQVHPDAVPLARRWLPVVSTATYGFQLDILRQAIRDFPPLLVVWEPYVGVGDEGQPWVESGRPRFGRDLWVHYLNEIEPLSLRLAARTLGLYQVWLEVEEPRGIGRKTRGKPKMVDWHLRFPDQHADWQQGSHLVESDAADSLAYLERFQEEYGGRDYMRPARDAWNDLIDTLRAQLADTKAQLAEERLTLETLRTSRTSSVTPRPPWAPGPVLWVAVGRLSRRGSDRIGVWFCFILRQGVCRLLECDIPYVAFWFDGLRQGWNCDRGYVAFLKATHPLSPSGSQCDTRCVAFSGSGLNARAPELFSLSRVFPFPLSPSRPLGVPTVLGVPPPC</sequence>
<dbReference type="PANTHER" id="PTHR46033">
    <property type="entry name" value="PROTEIN MAIN-LIKE 2"/>
    <property type="match status" value="1"/>
</dbReference>
<gene>
    <name evidence="3" type="ORF">Taro_004830</name>
</gene>
<dbReference type="Proteomes" id="UP000652761">
    <property type="component" value="Unassembled WGS sequence"/>
</dbReference>
<evidence type="ECO:0000259" key="2">
    <source>
        <dbReference type="Pfam" id="PF10536"/>
    </source>
</evidence>
<dbReference type="GO" id="GO:0010073">
    <property type="term" value="P:meristem maintenance"/>
    <property type="evidence" value="ECO:0007669"/>
    <property type="project" value="InterPro"/>
</dbReference>
<evidence type="ECO:0000313" key="4">
    <source>
        <dbReference type="Proteomes" id="UP000652761"/>
    </source>
</evidence>
<dbReference type="Pfam" id="PF10536">
    <property type="entry name" value="PMD"/>
    <property type="match status" value="1"/>
</dbReference>
<dbReference type="InterPro" id="IPR019557">
    <property type="entry name" value="AminoTfrase-like_pln_mobile"/>
</dbReference>
<dbReference type="EMBL" id="NMUH01000131">
    <property type="protein sequence ID" value="MQL72496.1"/>
    <property type="molecule type" value="Genomic_DNA"/>
</dbReference>
<proteinExistence type="predicted"/>